<dbReference type="Pfam" id="PF08338">
    <property type="entry name" value="DUF1731"/>
    <property type="match status" value="1"/>
</dbReference>
<sequence length="303" mass="34409">MPTVLMTGGTGLIGQSLVNILQQRGYHIKLLTRSMRGDKPGVQYLLWNPQRGELPVNDLLDADYLIHLAGANVAEKRWTAARKQELLLSRTHTLDLLFDVFSHHPHRLKALISASAIGYYNASQDRWFEETDAPGHDFLAKTCMEWEAHAQRFESLSVRVVMLRTGIVLSRQGGFLAPFLKALRWGVAPILGSGTQWISWIHIHDLCRLYANALITEQMKGPYNAVAPEPVMQKDLMLTLARMLKKQYFVPFHVPAFMLRLLLGEMSTEVLKSVRVSAQKLQREGFQYSFPDIYTALSELLHT</sequence>
<dbReference type="InterPro" id="IPR036291">
    <property type="entry name" value="NAD(P)-bd_dom_sf"/>
</dbReference>
<accession>A0A1I7N4L4</accession>
<protein>
    <recommendedName>
        <fullName evidence="6">TIGR01777 family protein</fullName>
    </recommendedName>
</protein>
<proteinExistence type="inferred from homology"/>
<dbReference type="InterPro" id="IPR010099">
    <property type="entry name" value="SDR39U1"/>
</dbReference>
<dbReference type="InterPro" id="IPR001509">
    <property type="entry name" value="Epimerase_deHydtase"/>
</dbReference>
<keyword evidence="5" id="KW-1185">Reference proteome</keyword>
<dbReference type="AlphaFoldDB" id="A0A1I7N4L4"/>
<dbReference type="InterPro" id="IPR013549">
    <property type="entry name" value="DUF1731"/>
</dbReference>
<gene>
    <name evidence="4" type="ORF">SAMN05660895_0585</name>
</gene>
<organism evidence="4 5">
    <name type="scientific">Thermoflavifilum thermophilum</name>
    <dbReference type="NCBI Taxonomy" id="1393122"/>
    <lineage>
        <taxon>Bacteria</taxon>
        <taxon>Pseudomonadati</taxon>
        <taxon>Bacteroidota</taxon>
        <taxon>Chitinophagia</taxon>
        <taxon>Chitinophagales</taxon>
        <taxon>Chitinophagaceae</taxon>
        <taxon>Thermoflavifilum</taxon>
    </lineage>
</organism>
<feature type="domain" description="DUF1731" evidence="3">
    <location>
        <begin position="254"/>
        <end position="300"/>
    </location>
</feature>
<dbReference type="Pfam" id="PF01370">
    <property type="entry name" value="Epimerase"/>
    <property type="match status" value="1"/>
</dbReference>
<evidence type="ECO:0000259" key="3">
    <source>
        <dbReference type="Pfam" id="PF08338"/>
    </source>
</evidence>
<reference evidence="5" key="1">
    <citation type="submission" date="2016-10" db="EMBL/GenBank/DDBJ databases">
        <authorList>
            <person name="Varghese N."/>
            <person name="Submissions S."/>
        </authorList>
    </citation>
    <scope>NUCLEOTIDE SEQUENCE [LARGE SCALE GENOMIC DNA]</scope>
    <source>
        <strain evidence="5">DSM 14807</strain>
    </source>
</reference>
<dbReference type="PANTHER" id="PTHR11092">
    <property type="entry name" value="SUGAR NUCLEOTIDE EPIMERASE RELATED"/>
    <property type="match status" value="1"/>
</dbReference>
<evidence type="ECO:0008006" key="6">
    <source>
        <dbReference type="Google" id="ProtNLM"/>
    </source>
</evidence>
<evidence type="ECO:0000313" key="4">
    <source>
        <dbReference type="EMBL" id="SFV29591.1"/>
    </source>
</evidence>
<evidence type="ECO:0000313" key="5">
    <source>
        <dbReference type="Proteomes" id="UP000199537"/>
    </source>
</evidence>
<dbReference type="OrthoDB" id="9801773at2"/>
<dbReference type="NCBIfam" id="TIGR01777">
    <property type="entry name" value="yfcH"/>
    <property type="match status" value="1"/>
</dbReference>
<dbReference type="EMBL" id="FPCJ01000001">
    <property type="protein sequence ID" value="SFV29591.1"/>
    <property type="molecule type" value="Genomic_DNA"/>
</dbReference>
<dbReference type="SUPFAM" id="SSF51735">
    <property type="entry name" value="NAD(P)-binding Rossmann-fold domains"/>
    <property type="match status" value="1"/>
</dbReference>
<dbReference type="STRING" id="1393122.SAMN05660895_0585"/>
<dbReference type="Gene3D" id="3.40.50.720">
    <property type="entry name" value="NAD(P)-binding Rossmann-like Domain"/>
    <property type="match status" value="1"/>
</dbReference>
<feature type="domain" description="NAD-dependent epimerase/dehydratase" evidence="2">
    <location>
        <begin position="4"/>
        <end position="216"/>
    </location>
</feature>
<dbReference type="RefSeq" id="WP_092457470.1">
    <property type="nucleotide sequence ID" value="NZ_FPCJ01000001.1"/>
</dbReference>
<evidence type="ECO:0000259" key="2">
    <source>
        <dbReference type="Pfam" id="PF01370"/>
    </source>
</evidence>
<comment type="similarity">
    <text evidence="1">Belongs to the NAD(P)-dependent epimerase/dehydratase family. SDR39U1 subfamily.</text>
</comment>
<evidence type="ECO:0000256" key="1">
    <source>
        <dbReference type="ARBA" id="ARBA00009353"/>
    </source>
</evidence>
<dbReference type="PANTHER" id="PTHR11092:SF0">
    <property type="entry name" value="EPIMERASE FAMILY PROTEIN SDR39U1"/>
    <property type="match status" value="1"/>
</dbReference>
<dbReference type="Proteomes" id="UP000199537">
    <property type="component" value="Unassembled WGS sequence"/>
</dbReference>
<name>A0A1I7N4L4_9BACT</name>